<feature type="transmembrane region" description="Helical" evidence="6">
    <location>
        <begin position="142"/>
        <end position="163"/>
    </location>
</feature>
<comment type="subcellular location">
    <subcellularLocation>
        <location evidence="1">Membrane</location>
        <topology evidence="1">Multi-pass membrane protein</topology>
    </subcellularLocation>
</comment>
<keyword evidence="9" id="KW-1185">Reference proteome</keyword>
<proteinExistence type="inferred from homology"/>
<dbReference type="AlphaFoldDB" id="A0A3N4IGK8"/>
<evidence type="ECO:0000256" key="6">
    <source>
        <dbReference type="SAM" id="Phobius"/>
    </source>
</evidence>
<evidence type="ECO:0000256" key="4">
    <source>
        <dbReference type="ARBA" id="ARBA00023136"/>
    </source>
</evidence>
<reference evidence="8 9" key="1">
    <citation type="journal article" date="2018" name="Nat. Ecol. Evol.">
        <title>Pezizomycetes genomes reveal the molecular basis of ectomycorrhizal truffle lifestyle.</title>
        <authorList>
            <person name="Murat C."/>
            <person name="Payen T."/>
            <person name="Noel B."/>
            <person name="Kuo A."/>
            <person name="Morin E."/>
            <person name="Chen J."/>
            <person name="Kohler A."/>
            <person name="Krizsan K."/>
            <person name="Balestrini R."/>
            <person name="Da Silva C."/>
            <person name="Montanini B."/>
            <person name="Hainaut M."/>
            <person name="Levati E."/>
            <person name="Barry K.W."/>
            <person name="Belfiori B."/>
            <person name="Cichocki N."/>
            <person name="Clum A."/>
            <person name="Dockter R.B."/>
            <person name="Fauchery L."/>
            <person name="Guy J."/>
            <person name="Iotti M."/>
            <person name="Le Tacon F."/>
            <person name="Lindquist E.A."/>
            <person name="Lipzen A."/>
            <person name="Malagnac F."/>
            <person name="Mello A."/>
            <person name="Molinier V."/>
            <person name="Miyauchi S."/>
            <person name="Poulain J."/>
            <person name="Riccioni C."/>
            <person name="Rubini A."/>
            <person name="Sitrit Y."/>
            <person name="Splivallo R."/>
            <person name="Traeger S."/>
            <person name="Wang M."/>
            <person name="Zifcakova L."/>
            <person name="Wipf D."/>
            <person name="Zambonelli A."/>
            <person name="Paolocci F."/>
            <person name="Nowrousian M."/>
            <person name="Ottonello S."/>
            <person name="Baldrian P."/>
            <person name="Spatafora J.W."/>
            <person name="Henrissat B."/>
            <person name="Nagy L.G."/>
            <person name="Aury J.M."/>
            <person name="Wincker P."/>
            <person name="Grigoriev I.V."/>
            <person name="Bonfante P."/>
            <person name="Martin F.M."/>
        </authorList>
    </citation>
    <scope>NUCLEOTIDE SEQUENCE [LARGE SCALE GENOMIC DNA]</scope>
    <source>
        <strain evidence="8 9">RN42</strain>
    </source>
</reference>
<feature type="domain" description="Rhodopsin" evidence="7">
    <location>
        <begin position="42"/>
        <end position="288"/>
    </location>
</feature>
<accession>A0A3N4IGK8</accession>
<name>A0A3N4IGK8_ASCIM</name>
<dbReference type="InterPro" id="IPR052337">
    <property type="entry name" value="SAT4-like"/>
</dbReference>
<sequence>MADNSTLPLVAAPPPKIPNDRVQYVITVNIVLACIAFIFVALRLYVRLVMMKASGLDDVFIIIGFLICVAMTALIGVQTRFHLGKSGMKLPTDPAEAGAVIVNFLRVMYGLVLTYIFACFFIKVSFVLFYRRLSRDRKYNYWVWGLIIFNVVLCISMAIPAAFSCRPISAWWNSTLPGAKCIDQNKLFIVNASFNVAVDFATLILPIPMVWKAQMPMKKRIVVISLFCLGGFVCIASIIRITKLFGPSAQGENADKTLAAVDSHTWSMVELYGGIVAACIPTLKPLFTKVFGKAGFESSYDQKNFRSDRSGASKWKETNNYALESVASTTGKAYAGKPPTSQDSLSEEELIDEKQTVANPNGIWKTREFTVQTETRV</sequence>
<dbReference type="InterPro" id="IPR049326">
    <property type="entry name" value="Rhodopsin_dom_fungi"/>
</dbReference>
<dbReference type="PANTHER" id="PTHR33048:SF47">
    <property type="entry name" value="INTEGRAL MEMBRANE PROTEIN-RELATED"/>
    <property type="match status" value="1"/>
</dbReference>
<dbReference type="Proteomes" id="UP000275078">
    <property type="component" value="Unassembled WGS sequence"/>
</dbReference>
<dbReference type="OrthoDB" id="444631at2759"/>
<evidence type="ECO:0000256" key="3">
    <source>
        <dbReference type="ARBA" id="ARBA00022989"/>
    </source>
</evidence>
<evidence type="ECO:0000313" key="9">
    <source>
        <dbReference type="Proteomes" id="UP000275078"/>
    </source>
</evidence>
<feature type="transmembrane region" description="Helical" evidence="6">
    <location>
        <begin position="187"/>
        <end position="209"/>
    </location>
</feature>
<evidence type="ECO:0000256" key="1">
    <source>
        <dbReference type="ARBA" id="ARBA00004141"/>
    </source>
</evidence>
<feature type="transmembrane region" description="Helical" evidence="6">
    <location>
        <begin position="24"/>
        <end position="46"/>
    </location>
</feature>
<feature type="transmembrane region" description="Helical" evidence="6">
    <location>
        <begin position="221"/>
        <end position="239"/>
    </location>
</feature>
<evidence type="ECO:0000256" key="5">
    <source>
        <dbReference type="ARBA" id="ARBA00038359"/>
    </source>
</evidence>
<dbReference type="EMBL" id="ML119656">
    <property type="protein sequence ID" value="RPA84959.1"/>
    <property type="molecule type" value="Genomic_DNA"/>
</dbReference>
<dbReference type="STRING" id="1160509.A0A3N4IGK8"/>
<evidence type="ECO:0000313" key="8">
    <source>
        <dbReference type="EMBL" id="RPA84959.1"/>
    </source>
</evidence>
<dbReference type="PANTHER" id="PTHR33048">
    <property type="entry name" value="PTH11-LIKE INTEGRAL MEMBRANE PROTEIN (AFU_ORTHOLOGUE AFUA_5G11245)"/>
    <property type="match status" value="1"/>
</dbReference>
<dbReference type="GO" id="GO:0016020">
    <property type="term" value="C:membrane"/>
    <property type="evidence" value="ECO:0007669"/>
    <property type="project" value="UniProtKB-SubCell"/>
</dbReference>
<feature type="transmembrane region" description="Helical" evidence="6">
    <location>
        <begin position="97"/>
        <end position="130"/>
    </location>
</feature>
<comment type="similarity">
    <text evidence="5">Belongs to the SAT4 family.</text>
</comment>
<feature type="transmembrane region" description="Helical" evidence="6">
    <location>
        <begin position="58"/>
        <end position="77"/>
    </location>
</feature>
<keyword evidence="2 6" id="KW-0812">Transmembrane</keyword>
<evidence type="ECO:0000259" key="7">
    <source>
        <dbReference type="Pfam" id="PF20684"/>
    </source>
</evidence>
<organism evidence="8 9">
    <name type="scientific">Ascobolus immersus RN42</name>
    <dbReference type="NCBI Taxonomy" id="1160509"/>
    <lineage>
        <taxon>Eukaryota</taxon>
        <taxon>Fungi</taxon>
        <taxon>Dikarya</taxon>
        <taxon>Ascomycota</taxon>
        <taxon>Pezizomycotina</taxon>
        <taxon>Pezizomycetes</taxon>
        <taxon>Pezizales</taxon>
        <taxon>Ascobolaceae</taxon>
        <taxon>Ascobolus</taxon>
    </lineage>
</organism>
<gene>
    <name evidence="8" type="ORF">BJ508DRAFT_20582</name>
</gene>
<dbReference type="Pfam" id="PF20684">
    <property type="entry name" value="Fung_rhodopsin"/>
    <property type="match status" value="1"/>
</dbReference>
<keyword evidence="4 6" id="KW-0472">Membrane</keyword>
<protein>
    <recommendedName>
        <fullName evidence="7">Rhodopsin domain-containing protein</fullName>
    </recommendedName>
</protein>
<keyword evidence="3 6" id="KW-1133">Transmembrane helix</keyword>
<evidence type="ECO:0000256" key="2">
    <source>
        <dbReference type="ARBA" id="ARBA00022692"/>
    </source>
</evidence>